<evidence type="ECO:0000259" key="1">
    <source>
        <dbReference type="PROSITE" id="PS51194"/>
    </source>
</evidence>
<feature type="domain" description="Helicase C-terminal" evidence="1">
    <location>
        <begin position="81"/>
        <end position="238"/>
    </location>
</feature>
<dbReference type="InterPro" id="IPR001650">
    <property type="entry name" value="Helicase_C-like"/>
</dbReference>
<comment type="caution">
    <text evidence="2">The sequence shown here is derived from an EMBL/GenBank/DDBJ whole genome shotgun (WGS) entry which is preliminary data.</text>
</comment>
<accession>A0ABT9M076</accession>
<dbReference type="Gene3D" id="3.40.50.300">
    <property type="entry name" value="P-loop containing nucleotide triphosphate hydrolases"/>
    <property type="match status" value="1"/>
</dbReference>
<dbReference type="PANTHER" id="PTHR47396">
    <property type="entry name" value="TYPE I RESTRICTION ENZYME ECOKI R PROTEIN"/>
    <property type="match status" value="1"/>
</dbReference>
<sequence>MAIPPPLYAVGVSLPHYDELGDIFEHLAYERTILDMIVDGYLSDVRGQKVVIPDLHLGHIRTTAGDYNAKDLAKVMNESRALDAVVDAVQEFAPQRKSIVFAVDIAHAQALARRFQDQAVAAAAVDGQMSVEERARVLQDFAANRLRVVVNCQILTEGFDQPDVDCVVIARPTRSQALYTQMVGRALRLHPNKQDALVLDLVGASDDKSLQTFTKLVNSQKKQTKSVHALEGQPREDQSVAQWIQEEVQTQQAKTQVEERLVQAVNLFANRSRFRWQHIRRKDREVFAIAFGENRWAYLFQVDTHFWPVLELNGERFMPLHASALPLEYAQGVAEAFLDLLDTRLIEKEADWRALPMTEKQSYMLDKYRIPHNKTWTRGMAADVLTERFARKRVKILVKNFQADKWREALQKPEVRVWLEKKLEMFRVYSEKQKHVG</sequence>
<name>A0ABT9M076_9BACL</name>
<gene>
    <name evidence="2" type="ORF">J2S04_002897</name>
</gene>
<dbReference type="PANTHER" id="PTHR47396:SF1">
    <property type="entry name" value="ATP-DEPENDENT HELICASE IRC3-RELATED"/>
    <property type="match status" value="1"/>
</dbReference>
<dbReference type="Pfam" id="PF00271">
    <property type="entry name" value="Helicase_C"/>
    <property type="match status" value="1"/>
</dbReference>
<dbReference type="RefSeq" id="WP_238413775.1">
    <property type="nucleotide sequence ID" value="NZ_JAURUO010000031.1"/>
</dbReference>
<evidence type="ECO:0000313" key="3">
    <source>
        <dbReference type="Proteomes" id="UP001229209"/>
    </source>
</evidence>
<dbReference type="PROSITE" id="PS51194">
    <property type="entry name" value="HELICASE_CTER"/>
    <property type="match status" value="1"/>
</dbReference>
<dbReference type="InterPro" id="IPR027417">
    <property type="entry name" value="P-loop_NTPase"/>
</dbReference>
<dbReference type="SUPFAM" id="SSF52540">
    <property type="entry name" value="P-loop containing nucleoside triphosphate hydrolases"/>
    <property type="match status" value="1"/>
</dbReference>
<dbReference type="SMART" id="SM00490">
    <property type="entry name" value="HELICc"/>
    <property type="match status" value="1"/>
</dbReference>
<evidence type="ECO:0000313" key="2">
    <source>
        <dbReference type="EMBL" id="MDP9729920.1"/>
    </source>
</evidence>
<proteinExistence type="predicted"/>
<keyword evidence="3" id="KW-1185">Reference proteome</keyword>
<dbReference type="InterPro" id="IPR050742">
    <property type="entry name" value="Helicase_Restrict-Modif_Enz"/>
</dbReference>
<dbReference type="Proteomes" id="UP001229209">
    <property type="component" value="Unassembled WGS sequence"/>
</dbReference>
<protein>
    <recommendedName>
        <fullName evidence="1">Helicase C-terminal domain-containing protein</fullName>
    </recommendedName>
</protein>
<dbReference type="EMBL" id="JAURUO010000031">
    <property type="protein sequence ID" value="MDP9729920.1"/>
    <property type="molecule type" value="Genomic_DNA"/>
</dbReference>
<organism evidence="2 3">
    <name type="scientific">Alicyclobacillus tolerans</name>
    <dbReference type="NCBI Taxonomy" id="90970"/>
    <lineage>
        <taxon>Bacteria</taxon>
        <taxon>Bacillati</taxon>
        <taxon>Bacillota</taxon>
        <taxon>Bacilli</taxon>
        <taxon>Bacillales</taxon>
        <taxon>Alicyclobacillaceae</taxon>
        <taxon>Alicyclobacillus</taxon>
    </lineage>
</organism>
<reference evidence="2 3" key="1">
    <citation type="submission" date="2023-07" db="EMBL/GenBank/DDBJ databases">
        <title>Genomic Encyclopedia of Type Strains, Phase IV (KMG-IV): sequencing the most valuable type-strain genomes for metagenomic binning, comparative biology and taxonomic classification.</title>
        <authorList>
            <person name="Goeker M."/>
        </authorList>
    </citation>
    <scope>NUCLEOTIDE SEQUENCE [LARGE SCALE GENOMIC DNA]</scope>
    <source>
        <strain evidence="2 3">DSM 25924</strain>
    </source>
</reference>